<dbReference type="InterPro" id="IPR001810">
    <property type="entry name" value="F-box_dom"/>
</dbReference>
<dbReference type="EMBL" id="JBANAX010000137">
    <property type="protein sequence ID" value="KAL1221111.1"/>
    <property type="molecule type" value="Genomic_DNA"/>
</dbReference>
<keyword evidence="3" id="KW-1185">Reference proteome</keyword>
<dbReference type="CDD" id="cd22162">
    <property type="entry name" value="F-box_AtSKIP3-like"/>
    <property type="match status" value="1"/>
</dbReference>
<dbReference type="PANTHER" id="PTHR32278">
    <property type="entry name" value="F-BOX DOMAIN-CONTAINING PROTEIN"/>
    <property type="match status" value="1"/>
</dbReference>
<dbReference type="AlphaFoldDB" id="A0ABD1BV92"/>
<dbReference type="InterPro" id="IPR025886">
    <property type="entry name" value="PP2-like"/>
</dbReference>
<dbReference type="FunFam" id="1.20.1280.50:FF:000112">
    <property type="entry name" value="F-box protein PP2-B1"/>
    <property type="match status" value="1"/>
</dbReference>
<dbReference type="Pfam" id="PF14299">
    <property type="entry name" value="PP2"/>
    <property type="match status" value="1"/>
</dbReference>
<feature type="domain" description="F-box" evidence="1">
    <location>
        <begin position="24"/>
        <end position="70"/>
    </location>
</feature>
<reference evidence="2 3" key="1">
    <citation type="submission" date="2024-04" db="EMBL/GenBank/DDBJ databases">
        <title>Genome assembly C_amara_ONT_v2.</title>
        <authorList>
            <person name="Yant L."/>
            <person name="Moore C."/>
            <person name="Slenker M."/>
        </authorList>
    </citation>
    <scope>NUCLEOTIDE SEQUENCE [LARGE SCALE GENOMIC DNA]</scope>
    <source>
        <tissue evidence="2">Leaf</tissue>
    </source>
</reference>
<dbReference type="Gene3D" id="1.20.1280.50">
    <property type="match status" value="1"/>
</dbReference>
<dbReference type="PROSITE" id="PS50181">
    <property type="entry name" value="FBOX"/>
    <property type="match status" value="1"/>
</dbReference>
<evidence type="ECO:0000313" key="3">
    <source>
        <dbReference type="Proteomes" id="UP001558713"/>
    </source>
</evidence>
<dbReference type="Pfam" id="PF00646">
    <property type="entry name" value="F-box"/>
    <property type="match status" value="1"/>
</dbReference>
<dbReference type="PANTHER" id="PTHR32278:SF119">
    <property type="entry name" value="F-BOX PROTEIN PP2-B10-RELATED"/>
    <property type="match status" value="1"/>
</dbReference>
<sequence length="292" mass="33213">MEKNRGDDSRSKGGIKMIVSDSSSSSFDSLPEDCISKIISFTSSRDACVVASVSKTFKSAGNSDIVWEKFLPPEYPSLIPPYRVFSSKKKLYFSLCDDPVLIDDGKKSFWLEKSSGKKCIMLSAMSLSIIWGDTPHYWKWIPSPESMFETVAELIDVCWFEIRGRTNIRVLSPRTRYSGYIVFKQVDEFYGFEDVAIEAAIGVVGQEPCRRFICFDEDMNGQFIRRDGGRMNTVKPKGRDDGWMEIELGEFFNEEGLMNSDEIEMSALETKQLNWKSGLIIQGIEIRPAIIR</sequence>
<evidence type="ECO:0000259" key="1">
    <source>
        <dbReference type="PROSITE" id="PS50181"/>
    </source>
</evidence>
<accession>A0ABD1BV92</accession>
<organism evidence="2 3">
    <name type="scientific">Cardamine amara subsp. amara</name>
    <dbReference type="NCBI Taxonomy" id="228776"/>
    <lineage>
        <taxon>Eukaryota</taxon>
        <taxon>Viridiplantae</taxon>
        <taxon>Streptophyta</taxon>
        <taxon>Embryophyta</taxon>
        <taxon>Tracheophyta</taxon>
        <taxon>Spermatophyta</taxon>
        <taxon>Magnoliopsida</taxon>
        <taxon>eudicotyledons</taxon>
        <taxon>Gunneridae</taxon>
        <taxon>Pentapetalae</taxon>
        <taxon>rosids</taxon>
        <taxon>malvids</taxon>
        <taxon>Brassicales</taxon>
        <taxon>Brassicaceae</taxon>
        <taxon>Cardamineae</taxon>
        <taxon>Cardamine</taxon>
    </lineage>
</organism>
<dbReference type="SMART" id="SM00256">
    <property type="entry name" value="FBOX"/>
    <property type="match status" value="1"/>
</dbReference>
<comment type="caution">
    <text evidence="2">The sequence shown here is derived from an EMBL/GenBank/DDBJ whole genome shotgun (WGS) entry which is preliminary data.</text>
</comment>
<dbReference type="SUPFAM" id="SSF81383">
    <property type="entry name" value="F-box domain"/>
    <property type="match status" value="1"/>
</dbReference>
<gene>
    <name evidence="2" type="ORF">V5N11_010183</name>
</gene>
<proteinExistence type="predicted"/>
<dbReference type="Proteomes" id="UP001558713">
    <property type="component" value="Unassembled WGS sequence"/>
</dbReference>
<name>A0ABD1BV92_CARAN</name>
<protein>
    <submittedName>
        <fullName evidence="2">F-box protein PP2-B10</fullName>
    </submittedName>
</protein>
<evidence type="ECO:0000313" key="2">
    <source>
        <dbReference type="EMBL" id="KAL1221111.1"/>
    </source>
</evidence>
<dbReference type="InterPro" id="IPR036047">
    <property type="entry name" value="F-box-like_dom_sf"/>
</dbReference>